<feature type="transmembrane region" description="Helical" evidence="1">
    <location>
        <begin position="44"/>
        <end position="68"/>
    </location>
</feature>
<sequence>MDTEASTCPQDSNSTDCLLRDLVQILNGAQKADDAKYDWDPITFAFTVIVGAVALLFALVPIVQTIIAPGQGSRTTNRLAIGEKWSKESSRQWNWRQWTYEYTVITPIFRMQTLRKWVQADIDSIKKDYDETNFGSDIDEICEERTGYTDTEKHIACQNSIDDQNTEKDSEGLKSALMTILRYFLPRQTSVHSENRPAATWIDFFHKVGLDKIDPRDDLGRRKVTADYLPSDLVAAPAYAQIGVIITAASTTPGWAKWPTDPSSNFPVISGYGFQFDFRQHPILGVLGAYSQYSKRQQDQDDCRNIPGIFGLQWLYDKTKAGKNALQKKEEREKLLSYHSLCRLHVAISHSRATIEADRQSLFSVEPTCNNPLSAINLSTSHHRVEALRYMLKLSKEDMHSRAQGAFMLDYGGLSHEQYMPIVGLFLASTPRYVPTLFPTDLLSKRPPLTLLALNGHFWTSVTRESIKGDDMSDWPVSLQTSDWDQNVIQWVNDGMDKLGRVKGETLEAVFKETKRSIYHHLQCQGVGATKPAVGLKIVLHLCMKFLHNDKTFRTWFSKYHPAVAAYLRRIVHLQLQLLDLWFLNPNHNTSSTHSRAIRICNTTLVLMLADEKAPKKDDPTSPVPDELDQTVWHLHSNTLEWIEDLMNSIGLTPETLEGTRSDWKPERSFDVKNRSIKNTGAQEEDSDEILVPLAAQMKPRDRDLKYLACAHYNKKWELLNTHQMLDRLDKVASSRADSSYRKRRFQQRDEGDVANEKTTDDMIIFRCILIALLFQTAPDNAALIKSGVWEQVVAIV</sequence>
<gene>
    <name evidence="2" type="ORF">CSIM01_02610</name>
</gene>
<dbReference type="AlphaFoldDB" id="A0A135RUF7"/>
<name>A0A135RUF7_9PEZI</name>
<keyword evidence="1" id="KW-0472">Membrane</keyword>
<evidence type="ECO:0000313" key="2">
    <source>
        <dbReference type="EMBL" id="KXH27326.1"/>
    </source>
</evidence>
<keyword evidence="1" id="KW-0812">Transmembrane</keyword>
<keyword evidence="1" id="KW-1133">Transmembrane helix</keyword>
<protein>
    <submittedName>
        <fullName evidence="2">Uncharacterized protein</fullName>
    </submittedName>
</protein>
<dbReference type="Proteomes" id="UP000070328">
    <property type="component" value="Unassembled WGS sequence"/>
</dbReference>
<evidence type="ECO:0000256" key="1">
    <source>
        <dbReference type="SAM" id="Phobius"/>
    </source>
</evidence>
<dbReference type="EMBL" id="JFBX01000828">
    <property type="protein sequence ID" value="KXH27326.1"/>
    <property type="molecule type" value="Genomic_DNA"/>
</dbReference>
<organism evidence="2 3">
    <name type="scientific">Colletotrichum simmondsii</name>
    <dbReference type="NCBI Taxonomy" id="703756"/>
    <lineage>
        <taxon>Eukaryota</taxon>
        <taxon>Fungi</taxon>
        <taxon>Dikarya</taxon>
        <taxon>Ascomycota</taxon>
        <taxon>Pezizomycotina</taxon>
        <taxon>Sordariomycetes</taxon>
        <taxon>Hypocreomycetidae</taxon>
        <taxon>Glomerellales</taxon>
        <taxon>Glomerellaceae</taxon>
        <taxon>Colletotrichum</taxon>
        <taxon>Colletotrichum acutatum species complex</taxon>
    </lineage>
</organism>
<proteinExistence type="predicted"/>
<reference evidence="2 3" key="1">
    <citation type="submission" date="2014-02" db="EMBL/GenBank/DDBJ databases">
        <title>The genome sequence of Colletotrichum simmondsii CBS122122.</title>
        <authorList>
            <person name="Baroncelli R."/>
            <person name="Thon M.R."/>
        </authorList>
    </citation>
    <scope>NUCLEOTIDE SEQUENCE [LARGE SCALE GENOMIC DNA]</scope>
    <source>
        <strain evidence="2 3">CBS122122</strain>
    </source>
</reference>
<evidence type="ECO:0000313" key="3">
    <source>
        <dbReference type="Proteomes" id="UP000070328"/>
    </source>
</evidence>
<dbReference type="OrthoDB" id="4812780at2759"/>
<comment type="caution">
    <text evidence="2">The sequence shown here is derived from an EMBL/GenBank/DDBJ whole genome shotgun (WGS) entry which is preliminary data.</text>
</comment>
<accession>A0A135RUF7</accession>
<keyword evidence="3" id="KW-1185">Reference proteome</keyword>